<sequence>MHSQIYSRLAENTIMQYYAIVLAIVLVAAVQGFAPVSQARAGTQLDATLFDRIANMDLFAPNADQNTYGARNKKNLKLGEIKEGKSYIPSGLTAKQYDEVRKGQVKRKADNYAKNVAKAGVFEDYTEFYIKRGTDTKQGWAKDVNLGHRMAKTKYDWSGQKETSFGSTTAAVKTTGGKKAAPKKKGKFSFGKK</sequence>
<feature type="region of interest" description="Disordered" evidence="1">
    <location>
        <begin position="160"/>
        <end position="193"/>
    </location>
</feature>
<reference evidence="2" key="1">
    <citation type="submission" date="2021-01" db="EMBL/GenBank/DDBJ databases">
        <authorList>
            <person name="Corre E."/>
            <person name="Pelletier E."/>
            <person name="Niang G."/>
            <person name="Scheremetjew M."/>
            <person name="Finn R."/>
            <person name="Kale V."/>
            <person name="Holt S."/>
            <person name="Cochrane G."/>
            <person name="Meng A."/>
            <person name="Brown T."/>
            <person name="Cohen L."/>
        </authorList>
    </citation>
    <scope>NUCLEOTIDE SEQUENCE</scope>
    <source>
        <strain evidence="2">10249 10 AB</strain>
    </source>
</reference>
<organism evidence="2">
    <name type="scientific">Pseudo-nitzschia australis</name>
    <dbReference type="NCBI Taxonomy" id="44445"/>
    <lineage>
        <taxon>Eukaryota</taxon>
        <taxon>Sar</taxon>
        <taxon>Stramenopiles</taxon>
        <taxon>Ochrophyta</taxon>
        <taxon>Bacillariophyta</taxon>
        <taxon>Bacillariophyceae</taxon>
        <taxon>Bacillariophycidae</taxon>
        <taxon>Bacillariales</taxon>
        <taxon>Bacillariaceae</taxon>
        <taxon>Pseudo-nitzschia</taxon>
    </lineage>
</organism>
<feature type="compositionally biased region" description="Basic residues" evidence="1">
    <location>
        <begin position="180"/>
        <end position="193"/>
    </location>
</feature>
<evidence type="ECO:0000313" key="2">
    <source>
        <dbReference type="EMBL" id="CAE0709983.1"/>
    </source>
</evidence>
<evidence type="ECO:0000256" key="1">
    <source>
        <dbReference type="SAM" id="MobiDB-lite"/>
    </source>
</evidence>
<dbReference type="AlphaFoldDB" id="A0A7S4ABJ9"/>
<name>A0A7S4ABJ9_9STRA</name>
<protein>
    <submittedName>
        <fullName evidence="2">Uncharacterized protein</fullName>
    </submittedName>
</protein>
<proteinExistence type="predicted"/>
<accession>A0A7S4ABJ9</accession>
<gene>
    <name evidence="2" type="ORF">PAUS00366_LOCUS2703</name>
</gene>
<feature type="compositionally biased region" description="Low complexity" evidence="1">
    <location>
        <begin position="166"/>
        <end position="179"/>
    </location>
</feature>
<dbReference type="EMBL" id="HBIX01003510">
    <property type="protein sequence ID" value="CAE0709983.1"/>
    <property type="molecule type" value="Transcribed_RNA"/>
</dbReference>